<dbReference type="SUPFAM" id="SSF55486">
    <property type="entry name" value="Metalloproteases ('zincins'), catalytic domain"/>
    <property type="match status" value="1"/>
</dbReference>
<dbReference type="InterPro" id="IPR045090">
    <property type="entry name" value="Pept_M3A_M3B"/>
</dbReference>
<sequence length="418" mass="47391">MTNAFSNPLNSSGPCDINALPKNIQANERRLPLSEEPETFPTGLLELPHVQNPKDLAILAGKTVDASEKLLHQLTNSSEPSSQEMVQVLDAISNVLCKVGDAAELLRNVHPEEKWRSIATQVIDEITILMGRANVDKKLYEILQSLKEKNGDVTPPLNHEEKTVLENMCVSMEQQGVTMEEGEKETYLSLISLEGQLTYQISQFPSNQGNGIWIDRSLLMESGIPANEIAEEVHGKMYSFNPFRNNKIWISADSSLGHMALQSIKDSSIRQDLYELQQKTSPKAEKRMVELLNYRQNLAAYRGYENWNTFSQREGILQSPLAVKEFLTRLLESLTDGIYTELSLLQEYKQKLGFQNETLQPWDLLYLKASYRQNAFGNCLESLQKYLSVHSVLEGMQRILYALFGLSLERELPKNKAH</sequence>
<protein>
    <recommendedName>
        <fullName evidence="7">Peptidase M3A/M3B catalytic domain-containing protein</fullName>
    </recommendedName>
</protein>
<evidence type="ECO:0000256" key="4">
    <source>
        <dbReference type="ARBA" id="ARBA00022833"/>
    </source>
</evidence>
<dbReference type="PANTHER" id="PTHR11804">
    <property type="entry name" value="PROTEASE M3 THIMET OLIGOPEPTIDASE-RELATED"/>
    <property type="match status" value="1"/>
</dbReference>
<evidence type="ECO:0000256" key="3">
    <source>
        <dbReference type="ARBA" id="ARBA00022801"/>
    </source>
</evidence>
<organism evidence="8 9">
    <name type="scientific">Cardiosporidium cionae</name>
    <dbReference type="NCBI Taxonomy" id="476202"/>
    <lineage>
        <taxon>Eukaryota</taxon>
        <taxon>Sar</taxon>
        <taxon>Alveolata</taxon>
        <taxon>Apicomplexa</taxon>
        <taxon>Aconoidasida</taxon>
        <taxon>Nephromycida</taxon>
        <taxon>Cardiosporidium</taxon>
    </lineage>
</organism>
<dbReference type="Gene3D" id="1.10.1370.40">
    <property type="match status" value="2"/>
</dbReference>
<dbReference type="Proteomes" id="UP000823046">
    <property type="component" value="Unassembled WGS sequence"/>
</dbReference>
<comment type="similarity">
    <text evidence="6">Belongs to the peptidase M3 family.</text>
</comment>
<proteinExistence type="inferred from homology"/>
<keyword evidence="5 6" id="KW-0482">Metalloprotease</keyword>
<feature type="domain" description="Peptidase M3A/M3B catalytic" evidence="7">
    <location>
        <begin position="261"/>
        <end position="414"/>
    </location>
</feature>
<evidence type="ECO:0000256" key="2">
    <source>
        <dbReference type="ARBA" id="ARBA00022723"/>
    </source>
</evidence>
<evidence type="ECO:0000256" key="6">
    <source>
        <dbReference type="RuleBase" id="RU003435"/>
    </source>
</evidence>
<evidence type="ECO:0000256" key="1">
    <source>
        <dbReference type="ARBA" id="ARBA00022670"/>
    </source>
</evidence>
<dbReference type="EMBL" id="JADAQX010000057">
    <property type="protein sequence ID" value="KAF8822401.1"/>
    <property type="molecule type" value="Genomic_DNA"/>
</dbReference>
<keyword evidence="1 6" id="KW-0645">Protease</keyword>
<keyword evidence="9" id="KW-1185">Reference proteome</keyword>
<gene>
    <name evidence="8" type="ORF">IE077_000624</name>
</gene>
<reference evidence="8 9" key="1">
    <citation type="journal article" date="2020" name="bioRxiv">
        <title>Metabolic contributions of an alphaproteobacterial endosymbiont in the apicomplexan Cardiosporidium cionae.</title>
        <authorList>
            <person name="Hunter E.S."/>
            <person name="Paight C.J."/>
            <person name="Lane C.E."/>
        </authorList>
    </citation>
    <scope>NUCLEOTIDE SEQUENCE [LARGE SCALE GENOMIC DNA]</scope>
    <source>
        <strain evidence="8">ESH_2018</strain>
    </source>
</reference>
<evidence type="ECO:0000256" key="5">
    <source>
        <dbReference type="ARBA" id="ARBA00023049"/>
    </source>
</evidence>
<name>A0ABQ7JEJ8_9APIC</name>
<evidence type="ECO:0000313" key="9">
    <source>
        <dbReference type="Proteomes" id="UP000823046"/>
    </source>
</evidence>
<comment type="cofactor">
    <cofactor evidence="6">
        <name>Zn(2+)</name>
        <dbReference type="ChEBI" id="CHEBI:29105"/>
    </cofactor>
    <text evidence="6">Binds 1 zinc ion.</text>
</comment>
<evidence type="ECO:0000259" key="7">
    <source>
        <dbReference type="Pfam" id="PF01432"/>
    </source>
</evidence>
<dbReference type="InterPro" id="IPR001567">
    <property type="entry name" value="Pept_M3A_M3B_dom"/>
</dbReference>
<keyword evidence="4 6" id="KW-0862">Zinc</keyword>
<comment type="caution">
    <text evidence="8">The sequence shown here is derived from an EMBL/GenBank/DDBJ whole genome shotgun (WGS) entry which is preliminary data.</text>
</comment>
<keyword evidence="2 6" id="KW-0479">Metal-binding</keyword>
<accession>A0ABQ7JEJ8</accession>
<dbReference type="PANTHER" id="PTHR11804:SF79">
    <property type="entry name" value="MITOCHONDRIAL INTERMEDIATE PEPTIDASE"/>
    <property type="match status" value="1"/>
</dbReference>
<dbReference type="Pfam" id="PF01432">
    <property type="entry name" value="Peptidase_M3"/>
    <property type="match status" value="1"/>
</dbReference>
<keyword evidence="3 6" id="KW-0378">Hydrolase</keyword>
<evidence type="ECO:0000313" key="8">
    <source>
        <dbReference type="EMBL" id="KAF8822401.1"/>
    </source>
</evidence>